<evidence type="ECO:0008006" key="3">
    <source>
        <dbReference type="Google" id="ProtNLM"/>
    </source>
</evidence>
<dbReference type="SUPFAM" id="SSF52540">
    <property type="entry name" value="P-loop containing nucleoside triphosphate hydrolases"/>
    <property type="match status" value="1"/>
</dbReference>
<reference evidence="2" key="1">
    <citation type="journal article" date="2014" name="Proc. Natl. Acad. Sci. U.S.A.">
        <title>Extensive sampling of basidiomycete genomes demonstrates inadequacy of the white-rot/brown-rot paradigm for wood decay fungi.</title>
        <authorList>
            <person name="Riley R."/>
            <person name="Salamov A.A."/>
            <person name="Brown D.W."/>
            <person name="Nagy L.G."/>
            <person name="Floudas D."/>
            <person name="Held B.W."/>
            <person name="Levasseur A."/>
            <person name="Lombard V."/>
            <person name="Morin E."/>
            <person name="Otillar R."/>
            <person name="Lindquist E.A."/>
            <person name="Sun H."/>
            <person name="LaButti K.M."/>
            <person name="Schmutz J."/>
            <person name="Jabbour D."/>
            <person name="Luo H."/>
            <person name="Baker S.E."/>
            <person name="Pisabarro A.G."/>
            <person name="Walton J.D."/>
            <person name="Blanchette R.A."/>
            <person name="Henrissat B."/>
            <person name="Martin F."/>
            <person name="Cullen D."/>
            <person name="Hibbett D.S."/>
            <person name="Grigoriev I.V."/>
        </authorList>
    </citation>
    <scope>NUCLEOTIDE SEQUENCE [LARGE SCALE GENOMIC DNA]</scope>
    <source>
        <strain evidence="2">FD-172 SS1</strain>
    </source>
</reference>
<dbReference type="PANTHER" id="PTHR10285">
    <property type="entry name" value="URIDINE KINASE"/>
    <property type="match status" value="1"/>
</dbReference>
<accession>A0A067M4I1</accession>
<dbReference type="HOGENOM" id="CLU_058668_1_1_1"/>
<dbReference type="CDD" id="cd02024">
    <property type="entry name" value="NRK1"/>
    <property type="match status" value="1"/>
</dbReference>
<evidence type="ECO:0000313" key="1">
    <source>
        <dbReference type="EMBL" id="KDQ06486.1"/>
    </source>
</evidence>
<dbReference type="InParanoid" id="A0A067M4I1"/>
<dbReference type="Proteomes" id="UP000027195">
    <property type="component" value="Unassembled WGS sequence"/>
</dbReference>
<keyword evidence="2" id="KW-1185">Reference proteome</keyword>
<dbReference type="Gene3D" id="3.40.50.300">
    <property type="entry name" value="P-loop containing nucleotide triphosphate hydrolases"/>
    <property type="match status" value="1"/>
</dbReference>
<dbReference type="OrthoDB" id="10041966at2759"/>
<dbReference type="InterPro" id="IPR027417">
    <property type="entry name" value="P-loop_NTPase"/>
</dbReference>
<dbReference type="FunCoup" id="A0A067M4I1">
    <property type="interactions" value="252"/>
</dbReference>
<sequence length="259" mass="29459">MTTQVPSNASVHVVMIAIGGATCCGKTTLAKQLRKCLPDSIMIHQDDFFPPNQDNLPYNEELKEYDWDNAATAIDWPKFVASLEHVKRTGRLPDGHTSWDNCNDVKEISASDDVLNKWRNAFLGTEENYAKSTGKKLVWIVVEGFLLFWHQAIVDLLDARIFLRAPRDIIKERRLNRPVYYPAEGLDEAWVTYPAYWDQLVYPAYVRAHNDLFEAGDIEHGKLSGKIQGLLLLEPVEVDMSQMVDAICQHVLRAANEVM</sequence>
<name>A0A067M4I1_BOTB1</name>
<protein>
    <recommendedName>
        <fullName evidence="3">Phosphoribulokinase/uridine kinase domain-containing protein</fullName>
    </recommendedName>
</protein>
<dbReference type="EMBL" id="KL198134">
    <property type="protein sequence ID" value="KDQ06486.1"/>
    <property type="molecule type" value="Genomic_DNA"/>
</dbReference>
<dbReference type="STRING" id="930990.A0A067M4I1"/>
<organism evidence="1 2">
    <name type="scientific">Botryobasidium botryosum (strain FD-172 SS1)</name>
    <dbReference type="NCBI Taxonomy" id="930990"/>
    <lineage>
        <taxon>Eukaryota</taxon>
        <taxon>Fungi</taxon>
        <taxon>Dikarya</taxon>
        <taxon>Basidiomycota</taxon>
        <taxon>Agaricomycotina</taxon>
        <taxon>Agaricomycetes</taxon>
        <taxon>Cantharellales</taxon>
        <taxon>Botryobasidiaceae</taxon>
        <taxon>Botryobasidium</taxon>
    </lineage>
</organism>
<gene>
    <name evidence="1" type="ORF">BOTBODRAFT_193029</name>
</gene>
<dbReference type="AlphaFoldDB" id="A0A067M4I1"/>
<evidence type="ECO:0000313" key="2">
    <source>
        <dbReference type="Proteomes" id="UP000027195"/>
    </source>
</evidence>
<proteinExistence type="predicted"/>